<sequence>MSPSLTVGDSSTFSSGRLALDLREPCNQRFLNTEARLIEIISQMGDRNAERTQVKEAALTGLETIRSVKGKLYKDQLSLQSNRNVVDNRFHWHCYDPLFALQSSALLQNSNCTRVATVWNNVRRKFQPDGPECGADLWKVRCVKGGAFVVPERTQVLQDPKEWLGRLLARPEIEDAMVEYQKRRLIPDREEDFTDSKTFAQFGRSGTVKTAHAVVQSTALYMYLLVLPERMRFQKKNMLLLAVLPGEPKQHLINNILNRVVNLLLPLEEGLHYLQTAKYPFGRNVLLVVVPIDSFTYTHIVLHPLFASQKQYQRDPEQHRIRATEWRDAATQKIRNDIYKKYGVWNMIRNVDNDSDLERFLLSQQKPLLWYLCFYLQLGTAGTKAKHVEALLKWDPQMGPSEVDRSLLDHPKDLISYTELLRQIKLSIFWLTLISGMQIKEVQPKMKKQEIYNPHVDTLALLRYHEYTA</sequence>
<reference evidence="1" key="1">
    <citation type="journal article" date="2019" name="Environ. Microbiol.">
        <title>Fungal ecological strategies reflected in gene transcription - a case study of two litter decomposers.</title>
        <authorList>
            <person name="Barbi F."/>
            <person name="Kohler A."/>
            <person name="Barry K."/>
            <person name="Baskaran P."/>
            <person name="Daum C."/>
            <person name="Fauchery L."/>
            <person name="Ihrmark K."/>
            <person name="Kuo A."/>
            <person name="LaButti K."/>
            <person name="Lipzen A."/>
            <person name="Morin E."/>
            <person name="Grigoriev I.V."/>
            <person name="Henrissat B."/>
            <person name="Lindahl B."/>
            <person name="Martin F."/>
        </authorList>
    </citation>
    <scope>NUCLEOTIDE SEQUENCE</scope>
    <source>
        <strain evidence="1">JB14</strain>
    </source>
</reference>
<protein>
    <submittedName>
        <fullName evidence="1">Uncharacterized protein</fullName>
    </submittedName>
</protein>
<name>A0A6A4H3F1_9AGAR</name>
<dbReference type="Proteomes" id="UP000799118">
    <property type="component" value="Unassembled WGS sequence"/>
</dbReference>
<dbReference type="EMBL" id="ML769589">
    <property type="protein sequence ID" value="KAE9392692.1"/>
    <property type="molecule type" value="Genomic_DNA"/>
</dbReference>
<evidence type="ECO:0000313" key="1">
    <source>
        <dbReference type="EMBL" id="KAE9392692.1"/>
    </source>
</evidence>
<dbReference type="AlphaFoldDB" id="A0A6A4H3F1"/>
<keyword evidence="2" id="KW-1185">Reference proteome</keyword>
<evidence type="ECO:0000313" key="2">
    <source>
        <dbReference type="Proteomes" id="UP000799118"/>
    </source>
</evidence>
<organism evidence="1 2">
    <name type="scientific">Gymnopus androsaceus JB14</name>
    <dbReference type="NCBI Taxonomy" id="1447944"/>
    <lineage>
        <taxon>Eukaryota</taxon>
        <taxon>Fungi</taxon>
        <taxon>Dikarya</taxon>
        <taxon>Basidiomycota</taxon>
        <taxon>Agaricomycotina</taxon>
        <taxon>Agaricomycetes</taxon>
        <taxon>Agaricomycetidae</taxon>
        <taxon>Agaricales</taxon>
        <taxon>Marasmiineae</taxon>
        <taxon>Omphalotaceae</taxon>
        <taxon>Gymnopus</taxon>
    </lineage>
</organism>
<gene>
    <name evidence="1" type="ORF">BT96DRAFT_944423</name>
</gene>
<proteinExistence type="predicted"/>
<dbReference type="OrthoDB" id="3253623at2759"/>
<accession>A0A6A4H3F1</accession>